<dbReference type="SUPFAM" id="SSF103190">
    <property type="entry name" value="Sensory domain-like"/>
    <property type="match status" value="1"/>
</dbReference>
<name>A0ABS5HHB5_9BACT</name>
<feature type="transmembrane region" description="Helical" evidence="1">
    <location>
        <begin position="6"/>
        <end position="26"/>
    </location>
</feature>
<sequence>MSKKSLIITFISVLFAIVCFWLYLFYSAYKTEQNSFAIKLFFDNQIKQLHKSVEDAKLSSMAIAVLLGQNNTIHMCFLDDNRDGCLKNIKELIKTLSAVSMYNDIKIHLHTNDLKSYVRSWDTQRYGDTLVSFRHLLNEAKNSKKPVSGIEAGVAGVFIRAVSNVTYNNQNIGSIEVLLNFENIGKFYKEQGVDLYVLIDKVKSKATKDETNSKILDDFYIENLSSANLNSLEILRDIEFNKVNFYEYKTHFFSIVPLIDASGQKIGYYVLHINTDAKERNISQNYQPLDGLF</sequence>
<comment type="caution">
    <text evidence="3">The sequence shown here is derived from an EMBL/GenBank/DDBJ whole genome shotgun (WGS) entry which is preliminary data.</text>
</comment>
<dbReference type="Pfam" id="PF14827">
    <property type="entry name" value="dCache_3"/>
    <property type="match status" value="1"/>
</dbReference>
<dbReference type="InterPro" id="IPR029150">
    <property type="entry name" value="dCache_3"/>
</dbReference>
<keyword evidence="1" id="KW-0472">Membrane</keyword>
<evidence type="ECO:0000259" key="2">
    <source>
        <dbReference type="Pfam" id="PF14827"/>
    </source>
</evidence>
<dbReference type="Proteomes" id="UP000682951">
    <property type="component" value="Unassembled WGS sequence"/>
</dbReference>
<gene>
    <name evidence="3" type="ORF">KDD93_00080</name>
</gene>
<accession>A0ABS5HHB5</accession>
<keyword evidence="1" id="KW-1133">Transmembrane helix</keyword>
<proteinExistence type="predicted"/>
<keyword evidence="1" id="KW-0812">Transmembrane</keyword>
<reference evidence="3 4" key="1">
    <citation type="submission" date="2021-04" db="EMBL/GenBank/DDBJ databases">
        <title>Molecular and phenotypic characterization and identification of bacterial isolates recovered from the Anatolian ground squirrels (Spermophilus xanthoprymnus) and which have the potential to form a new species in the Campylobacter genus.</title>
        <authorList>
            <person name="Aydin F."/>
            <person name="Abay S."/>
            <person name="Kayman T."/>
            <person name="Karakaya E."/>
            <person name="Mustak H.K."/>
            <person name="Mustak I.B."/>
            <person name="Bilgin N."/>
            <person name="Duzler A."/>
            <person name="Sahin O."/>
            <person name="Guran O."/>
            <person name="Saticioglu I.B."/>
        </authorList>
    </citation>
    <scope>NUCLEOTIDE SEQUENCE [LARGE SCALE GENOMIC DNA]</scope>
    <source>
        <strain evidence="4">faydin-G24</strain>
    </source>
</reference>
<organism evidence="3 4">
    <name type="scientific">Campylobacter anatolicus</name>
    <dbReference type="NCBI Taxonomy" id="2829105"/>
    <lineage>
        <taxon>Bacteria</taxon>
        <taxon>Pseudomonadati</taxon>
        <taxon>Campylobacterota</taxon>
        <taxon>Epsilonproteobacteria</taxon>
        <taxon>Campylobacterales</taxon>
        <taxon>Campylobacteraceae</taxon>
        <taxon>Campylobacter</taxon>
    </lineage>
</organism>
<keyword evidence="4" id="KW-1185">Reference proteome</keyword>
<evidence type="ECO:0000313" key="3">
    <source>
        <dbReference type="EMBL" id="MBR8462972.1"/>
    </source>
</evidence>
<dbReference type="EMBL" id="JAGSSW010000001">
    <property type="protein sequence ID" value="MBR8462972.1"/>
    <property type="molecule type" value="Genomic_DNA"/>
</dbReference>
<evidence type="ECO:0000256" key="1">
    <source>
        <dbReference type="SAM" id="Phobius"/>
    </source>
</evidence>
<evidence type="ECO:0000313" key="4">
    <source>
        <dbReference type="Proteomes" id="UP000682951"/>
    </source>
</evidence>
<feature type="domain" description="Double Cache" evidence="2">
    <location>
        <begin position="106"/>
        <end position="275"/>
    </location>
</feature>
<protein>
    <submittedName>
        <fullName evidence="3">Chemotaxis protein</fullName>
    </submittedName>
</protein>
<dbReference type="InterPro" id="IPR029151">
    <property type="entry name" value="Sensor-like_sf"/>
</dbReference>
<dbReference type="RefSeq" id="WP_212140896.1">
    <property type="nucleotide sequence ID" value="NZ_JAGSSW010000001.1"/>
</dbReference>